<evidence type="ECO:0000256" key="3">
    <source>
        <dbReference type="ARBA" id="ARBA00023027"/>
    </source>
</evidence>
<gene>
    <name evidence="8" type="ORF">HW532_01065</name>
</gene>
<dbReference type="PANTHER" id="PTHR42722">
    <property type="entry name" value="LEUCINE DEHYDROGENASE"/>
    <property type="match status" value="1"/>
</dbReference>
<dbReference type="EMBL" id="CP058214">
    <property type="protein sequence ID" value="QPC41448.1"/>
    <property type="molecule type" value="Genomic_DNA"/>
</dbReference>
<dbReference type="PIRSF" id="PIRSF000188">
    <property type="entry name" value="Phe_leu_dh"/>
    <property type="match status" value="1"/>
</dbReference>
<dbReference type="GO" id="GO:0000166">
    <property type="term" value="F:nucleotide binding"/>
    <property type="evidence" value="ECO:0007669"/>
    <property type="project" value="UniProtKB-KW"/>
</dbReference>
<comment type="similarity">
    <text evidence="1 6">Belongs to the Glu/Leu/Phe/Val dehydrogenases family.</text>
</comment>
<dbReference type="GO" id="GO:0016639">
    <property type="term" value="F:oxidoreductase activity, acting on the CH-NH2 group of donors, NAD or NADP as acceptor"/>
    <property type="evidence" value="ECO:0007669"/>
    <property type="project" value="InterPro"/>
</dbReference>
<dbReference type="Proteomes" id="UP000593594">
    <property type="component" value="Chromosome"/>
</dbReference>
<keyword evidence="5" id="KW-0547">Nucleotide-binding</keyword>
<keyword evidence="2 6" id="KW-0560">Oxidoreductase</keyword>
<dbReference type="InterPro" id="IPR006095">
    <property type="entry name" value="Glu/Leu/Phe/Val/Trp_DH"/>
</dbReference>
<dbReference type="InterPro" id="IPR016211">
    <property type="entry name" value="Glu/Phe/Leu/Val/Trp_DH_bac/arc"/>
</dbReference>
<dbReference type="CDD" id="cd01075">
    <property type="entry name" value="NAD_bind_Leu_Phe_Val_DH"/>
    <property type="match status" value="1"/>
</dbReference>
<dbReference type="PANTHER" id="PTHR42722:SF1">
    <property type="entry name" value="VALINE DEHYDROGENASE"/>
    <property type="match status" value="1"/>
</dbReference>
<evidence type="ECO:0000256" key="4">
    <source>
        <dbReference type="PIRSR" id="PIRSR000188-1"/>
    </source>
</evidence>
<dbReference type="Gene3D" id="3.40.50.10860">
    <property type="entry name" value="Leucine Dehydrogenase, chain A, domain 1"/>
    <property type="match status" value="1"/>
</dbReference>
<evidence type="ECO:0000259" key="7">
    <source>
        <dbReference type="SMART" id="SM00839"/>
    </source>
</evidence>
<dbReference type="Pfam" id="PF00208">
    <property type="entry name" value="ELFV_dehydrog"/>
    <property type="match status" value="1"/>
</dbReference>
<dbReference type="Pfam" id="PF02812">
    <property type="entry name" value="ELFV_dehydrog_N"/>
    <property type="match status" value="1"/>
</dbReference>
<proteinExistence type="inferred from homology"/>
<dbReference type="Gene3D" id="3.40.50.720">
    <property type="entry name" value="NAD(P)-binding Rossmann-like Domain"/>
    <property type="match status" value="1"/>
</dbReference>
<feature type="domain" description="Glutamate/phenylalanine/leucine/valine/L-tryptophan dehydrogenase C-terminal" evidence="7">
    <location>
        <begin position="146"/>
        <end position="354"/>
    </location>
</feature>
<dbReference type="InterPro" id="IPR046346">
    <property type="entry name" value="Aminoacid_DH-like_N_sf"/>
</dbReference>
<accession>A0A7S8C147</accession>
<dbReference type="AlphaFoldDB" id="A0A7S8C147"/>
<evidence type="ECO:0000256" key="6">
    <source>
        <dbReference type="RuleBase" id="RU004417"/>
    </source>
</evidence>
<reference evidence="8 9" key="1">
    <citation type="submission" date="2020-06" db="EMBL/GenBank/DDBJ databases">
        <title>Genome sequence of 2 isolates from Red Sea Mangroves.</title>
        <authorList>
            <person name="Sefrji F."/>
            <person name="Michoud G."/>
            <person name="Merlino G."/>
            <person name="Daffonchio D."/>
        </authorList>
    </citation>
    <scope>NUCLEOTIDE SEQUENCE [LARGE SCALE GENOMIC DNA]</scope>
    <source>
        <strain evidence="8 9">R1DC25</strain>
    </source>
</reference>
<dbReference type="KEGG" id="kmn:HW532_01065"/>
<protein>
    <submittedName>
        <fullName evidence="8">Glu/Leu/Phe/Val dehydrogenase</fullName>
    </submittedName>
</protein>
<sequence>MTIFASADFDGHEAVHAFYDRATGLQGFVALHSTALGPAFGGCRMWAYDSEDAALGDALRLSRGMSYKNALAELPYGGGKAVIMADGRRVRSPALFEAFGRVVDSLGGRYITAEDVGTSVEDMRVVARMTAHVSGIATGADGGVGGDPSPKTAYGVLQGMRAAVEMAFGRDGLDGLTVAVQGVGHVGFHLCRLLHEAGAHLVVADVAAENTARAAEAFGARIVAPDAILAEDADVLAPCALGGVLDAKSIPELKASVIAGAANNQLATDDDGRRLLERGIVYAPDYAINAGGIIAVAAEHEGETDSAAVHARIGRIYARTMAILERARAEGRPPHEVADIMARERMQLAPQAELVREAVLSDTH</sequence>
<evidence type="ECO:0000256" key="1">
    <source>
        <dbReference type="ARBA" id="ARBA00006382"/>
    </source>
</evidence>
<dbReference type="SMART" id="SM00839">
    <property type="entry name" value="ELFV_dehydrog"/>
    <property type="match status" value="1"/>
</dbReference>
<dbReference type="InterPro" id="IPR036291">
    <property type="entry name" value="NAD(P)-bd_dom_sf"/>
</dbReference>
<feature type="active site" description="Proton donor/acceptor" evidence="4">
    <location>
        <position position="80"/>
    </location>
</feature>
<evidence type="ECO:0000256" key="5">
    <source>
        <dbReference type="PIRSR" id="PIRSR000188-2"/>
    </source>
</evidence>
<evidence type="ECO:0000313" key="9">
    <source>
        <dbReference type="Proteomes" id="UP000593594"/>
    </source>
</evidence>
<dbReference type="InterPro" id="IPR006096">
    <property type="entry name" value="Glu/Leu/Phe/Val/Trp_DH_C"/>
</dbReference>
<dbReference type="SUPFAM" id="SSF51735">
    <property type="entry name" value="NAD(P)-binding Rossmann-fold domains"/>
    <property type="match status" value="1"/>
</dbReference>
<dbReference type="InterPro" id="IPR006097">
    <property type="entry name" value="Glu/Leu/Phe/Val/Trp_DH_dimer"/>
</dbReference>
<keyword evidence="9" id="KW-1185">Reference proteome</keyword>
<organism evidence="8 9">
    <name type="scientific">Kaustia mangrovi</name>
    <dbReference type="NCBI Taxonomy" id="2593653"/>
    <lineage>
        <taxon>Bacteria</taxon>
        <taxon>Pseudomonadati</taxon>
        <taxon>Pseudomonadota</taxon>
        <taxon>Alphaproteobacteria</taxon>
        <taxon>Hyphomicrobiales</taxon>
        <taxon>Parvibaculaceae</taxon>
        <taxon>Kaustia</taxon>
    </lineage>
</organism>
<dbReference type="GO" id="GO:0006520">
    <property type="term" value="P:amino acid metabolic process"/>
    <property type="evidence" value="ECO:0007669"/>
    <property type="project" value="InterPro"/>
</dbReference>
<keyword evidence="3 5" id="KW-0520">NAD</keyword>
<dbReference type="PRINTS" id="PR00082">
    <property type="entry name" value="GLFDHDRGNASE"/>
</dbReference>
<feature type="binding site" evidence="5">
    <location>
        <begin position="182"/>
        <end position="187"/>
    </location>
    <ligand>
        <name>NAD(+)</name>
        <dbReference type="ChEBI" id="CHEBI:57540"/>
    </ligand>
</feature>
<dbReference type="SUPFAM" id="SSF53223">
    <property type="entry name" value="Aminoacid dehydrogenase-like, N-terminal domain"/>
    <property type="match status" value="1"/>
</dbReference>
<evidence type="ECO:0000313" key="8">
    <source>
        <dbReference type="EMBL" id="QPC41448.1"/>
    </source>
</evidence>
<evidence type="ECO:0000256" key="2">
    <source>
        <dbReference type="ARBA" id="ARBA00023002"/>
    </source>
</evidence>
<dbReference type="RefSeq" id="WP_213162666.1">
    <property type="nucleotide sequence ID" value="NZ_CP058214.1"/>
</dbReference>
<name>A0A7S8C147_9HYPH</name>